<dbReference type="Proteomes" id="UP000245252">
    <property type="component" value="Unassembled WGS sequence"/>
</dbReference>
<dbReference type="SUPFAM" id="SSF82784">
    <property type="entry name" value="OsmC-like"/>
    <property type="match status" value="1"/>
</dbReference>
<dbReference type="Pfam" id="PF02566">
    <property type="entry name" value="OsmC"/>
    <property type="match status" value="1"/>
</dbReference>
<reference evidence="2 3" key="1">
    <citation type="submission" date="2018-05" db="EMBL/GenBank/DDBJ databases">
        <title>The draft genome of strain NS-104.</title>
        <authorList>
            <person name="Hang P."/>
            <person name="Jiang J."/>
        </authorList>
    </citation>
    <scope>NUCLEOTIDE SEQUENCE [LARGE SCALE GENOMIC DNA]</scope>
    <source>
        <strain evidence="2 3">NS-104</strain>
    </source>
</reference>
<proteinExistence type="predicted"/>
<dbReference type="EMBL" id="QFBC01000003">
    <property type="protein sequence ID" value="PWE56498.1"/>
    <property type="molecule type" value="Genomic_DNA"/>
</dbReference>
<dbReference type="OrthoDB" id="8277427at2"/>
<evidence type="ECO:0000256" key="1">
    <source>
        <dbReference type="SAM" id="MobiDB-lite"/>
    </source>
</evidence>
<feature type="region of interest" description="Disordered" evidence="1">
    <location>
        <begin position="1"/>
        <end position="21"/>
    </location>
</feature>
<evidence type="ECO:0000313" key="3">
    <source>
        <dbReference type="Proteomes" id="UP000245252"/>
    </source>
</evidence>
<dbReference type="InterPro" id="IPR003718">
    <property type="entry name" value="OsmC/Ohr_fam"/>
</dbReference>
<name>A0A2U2DT72_9HYPH</name>
<keyword evidence="3" id="KW-1185">Reference proteome</keyword>
<gene>
    <name evidence="2" type="ORF">DEM27_08910</name>
</gene>
<comment type="caution">
    <text evidence="2">The sequence shown here is derived from an EMBL/GenBank/DDBJ whole genome shotgun (WGS) entry which is preliminary data.</text>
</comment>
<dbReference type="Gene3D" id="3.30.300.20">
    <property type="match status" value="1"/>
</dbReference>
<dbReference type="AlphaFoldDB" id="A0A2U2DT72"/>
<accession>A0A2U2DT72</accession>
<dbReference type="InterPro" id="IPR015946">
    <property type="entry name" value="KH_dom-like_a/b"/>
</dbReference>
<protein>
    <submittedName>
        <fullName evidence="2">Stress-induced protein</fullName>
    </submittedName>
</protein>
<dbReference type="InterPro" id="IPR036102">
    <property type="entry name" value="OsmC/Ohrsf"/>
</dbReference>
<dbReference type="RefSeq" id="WP_109457873.1">
    <property type="nucleotide sequence ID" value="NZ_QFBC01000003.1"/>
</dbReference>
<evidence type="ECO:0000313" key="2">
    <source>
        <dbReference type="EMBL" id="PWE56498.1"/>
    </source>
</evidence>
<sequence length="140" mass="14571">MSGVRVKARPTGAEAQVGRHGAPTVVSATGGNLDLVAAGSQPGFNPVDLLYASLSACMVLSARIAASQLGVLDQFSAAVARASGEKAEDETIRIAAITVVLEITGDFDEDTRQAIGRKAEDICTISNTLHTPPEIRLDIR</sequence>
<organism evidence="2 3">
    <name type="scientific">Metarhizobium album</name>
    <dbReference type="NCBI Taxonomy" id="2182425"/>
    <lineage>
        <taxon>Bacteria</taxon>
        <taxon>Pseudomonadati</taxon>
        <taxon>Pseudomonadota</taxon>
        <taxon>Alphaproteobacteria</taxon>
        <taxon>Hyphomicrobiales</taxon>
        <taxon>Rhizobiaceae</taxon>
        <taxon>Metarhizobium</taxon>
    </lineage>
</organism>